<evidence type="ECO:0000256" key="4">
    <source>
        <dbReference type="ARBA" id="ARBA00022982"/>
    </source>
</evidence>
<dbReference type="EMBL" id="CP035108">
    <property type="protein sequence ID" value="QAR32565.1"/>
    <property type="molecule type" value="Genomic_DNA"/>
</dbReference>
<dbReference type="NCBIfam" id="NF045767">
    <property type="entry name" value="RuberyRbr"/>
    <property type="match status" value="1"/>
</dbReference>
<sequence>MSKTLKGTETLENLMKAFAGESQARGRYTMYASQARKDGFRQIENIFLETADNERVHAKRFFDYALEGLGDASPLMVNVNADYPVCFRTTKDNLLYAADGEHEEWEILYPKFAQIAKEEGFPQVSALFTRIAAIEAHHENRYRKLADSLANGMIFKKDVTVKWKCLVCGHIHEGFEAPGVCPACAHKQEHFELLVENF</sequence>
<dbReference type="PROSITE" id="PS50903">
    <property type="entry name" value="RUBREDOXIN_LIKE"/>
    <property type="match status" value="1"/>
</dbReference>
<reference evidence="8 9" key="1">
    <citation type="submission" date="2019-01" db="EMBL/GenBank/DDBJ databases">
        <title>Geovibrio thiophilus DSM 11263, complete genome.</title>
        <authorList>
            <person name="Spring S."/>
            <person name="Bunk B."/>
            <person name="Sproer C."/>
        </authorList>
    </citation>
    <scope>NUCLEOTIDE SEQUENCE [LARGE SCALE GENOMIC DNA]</scope>
    <source>
        <strain evidence="8 9">DSM 11263</strain>
    </source>
</reference>
<dbReference type="KEGG" id="gtl:EP073_03835"/>
<evidence type="ECO:0000256" key="2">
    <source>
        <dbReference type="ARBA" id="ARBA00022448"/>
    </source>
</evidence>
<keyword evidence="5" id="KW-0408">Iron</keyword>
<evidence type="ECO:0000256" key="1">
    <source>
        <dbReference type="ARBA" id="ARBA00001965"/>
    </source>
</evidence>
<protein>
    <submittedName>
        <fullName evidence="8">Rubrerythrin family protein</fullName>
    </submittedName>
</protein>
<dbReference type="Pfam" id="PF21349">
    <property type="entry name" value="RUBY_RBDX"/>
    <property type="match status" value="1"/>
</dbReference>
<evidence type="ECO:0000256" key="3">
    <source>
        <dbReference type="ARBA" id="ARBA00022723"/>
    </source>
</evidence>
<dbReference type="CDD" id="cd01041">
    <property type="entry name" value="Rubrerythrin"/>
    <property type="match status" value="1"/>
</dbReference>
<dbReference type="InterPro" id="IPR003251">
    <property type="entry name" value="Rr_diiron-bd_dom"/>
</dbReference>
<dbReference type="InterPro" id="IPR024934">
    <property type="entry name" value="Rubredoxin-like_dom"/>
</dbReference>
<dbReference type="InterPro" id="IPR009078">
    <property type="entry name" value="Ferritin-like_SF"/>
</dbReference>
<feature type="domain" description="Ferritin-like diiron" evidence="7">
    <location>
        <begin position="4"/>
        <end position="153"/>
    </location>
</feature>
<dbReference type="AlphaFoldDB" id="A0A410JX10"/>
<dbReference type="InterPro" id="IPR052364">
    <property type="entry name" value="Rubrerythrin"/>
</dbReference>
<dbReference type="SUPFAM" id="SSF47240">
    <property type="entry name" value="Ferritin-like"/>
    <property type="match status" value="1"/>
</dbReference>
<dbReference type="PROSITE" id="PS50905">
    <property type="entry name" value="FERRITIN_LIKE"/>
    <property type="match status" value="1"/>
</dbReference>
<dbReference type="InterPro" id="IPR009040">
    <property type="entry name" value="Ferritin-like_diiron"/>
</dbReference>
<keyword evidence="2" id="KW-0813">Transport</keyword>
<feature type="domain" description="Rubredoxin-like" evidence="6">
    <location>
        <begin position="160"/>
        <end position="194"/>
    </location>
</feature>
<evidence type="ECO:0000259" key="7">
    <source>
        <dbReference type="PROSITE" id="PS50905"/>
    </source>
</evidence>
<accession>A0A410JX10</accession>
<dbReference type="InterPro" id="IPR048574">
    <property type="entry name" value="RUBY_RBDX"/>
</dbReference>
<evidence type="ECO:0000259" key="6">
    <source>
        <dbReference type="PROSITE" id="PS50903"/>
    </source>
</evidence>
<keyword evidence="9" id="KW-1185">Reference proteome</keyword>
<evidence type="ECO:0000313" key="9">
    <source>
        <dbReference type="Proteomes" id="UP000287502"/>
    </source>
</evidence>
<name>A0A410JX10_9BACT</name>
<dbReference type="SUPFAM" id="SSF57802">
    <property type="entry name" value="Rubredoxin-like"/>
    <property type="match status" value="1"/>
</dbReference>
<dbReference type="Gene3D" id="1.20.1260.10">
    <property type="match status" value="1"/>
</dbReference>
<dbReference type="Pfam" id="PF02915">
    <property type="entry name" value="Rubrerythrin"/>
    <property type="match status" value="1"/>
</dbReference>
<dbReference type="InterPro" id="IPR012347">
    <property type="entry name" value="Ferritin-like"/>
</dbReference>
<dbReference type="CDD" id="cd00729">
    <property type="entry name" value="rubredoxin_SM"/>
    <property type="match status" value="1"/>
</dbReference>
<proteinExistence type="predicted"/>
<gene>
    <name evidence="8" type="ORF">EP073_03835</name>
</gene>
<dbReference type="PANTHER" id="PTHR43865">
    <property type="entry name" value="RUBRERYTHRIN-RELATED"/>
    <property type="match status" value="1"/>
</dbReference>
<dbReference type="GO" id="GO:0016491">
    <property type="term" value="F:oxidoreductase activity"/>
    <property type="evidence" value="ECO:0007669"/>
    <property type="project" value="InterPro"/>
</dbReference>
<organism evidence="8 9">
    <name type="scientific">Geovibrio thiophilus</name>
    <dbReference type="NCBI Taxonomy" id="139438"/>
    <lineage>
        <taxon>Bacteria</taxon>
        <taxon>Pseudomonadati</taxon>
        <taxon>Deferribacterota</taxon>
        <taxon>Deferribacteres</taxon>
        <taxon>Deferribacterales</taxon>
        <taxon>Geovibrionaceae</taxon>
        <taxon>Geovibrio</taxon>
    </lineage>
</organism>
<keyword evidence="3" id="KW-0479">Metal-binding</keyword>
<dbReference type="Gene3D" id="2.20.28.10">
    <property type="match status" value="1"/>
</dbReference>
<comment type="cofactor">
    <cofactor evidence="1">
        <name>Fe(3+)</name>
        <dbReference type="ChEBI" id="CHEBI:29034"/>
    </cofactor>
</comment>
<dbReference type="Proteomes" id="UP000287502">
    <property type="component" value="Chromosome"/>
</dbReference>
<evidence type="ECO:0000256" key="5">
    <source>
        <dbReference type="ARBA" id="ARBA00023004"/>
    </source>
</evidence>
<dbReference type="RefSeq" id="WP_128465852.1">
    <property type="nucleotide sequence ID" value="NZ_CP035108.1"/>
</dbReference>
<dbReference type="GO" id="GO:0005506">
    <property type="term" value="F:iron ion binding"/>
    <property type="evidence" value="ECO:0007669"/>
    <property type="project" value="InterPro"/>
</dbReference>
<dbReference type="PANTHER" id="PTHR43865:SF1">
    <property type="entry name" value="RUBRERYTHRIN-RELATED"/>
    <property type="match status" value="1"/>
</dbReference>
<keyword evidence="4" id="KW-0249">Electron transport</keyword>
<dbReference type="OrthoDB" id="9799749at2"/>
<evidence type="ECO:0000313" key="8">
    <source>
        <dbReference type="EMBL" id="QAR32565.1"/>
    </source>
</evidence>